<dbReference type="Gene3D" id="3.10.580.10">
    <property type="entry name" value="CBS-domain"/>
    <property type="match status" value="1"/>
</dbReference>
<dbReference type="Pfam" id="PF00571">
    <property type="entry name" value="CBS"/>
    <property type="match status" value="1"/>
</dbReference>
<keyword evidence="1" id="KW-0129">CBS domain</keyword>
<gene>
    <name evidence="4" type="ORF">SAMN04487960_10974</name>
</gene>
<feature type="compositionally biased region" description="Polar residues" evidence="2">
    <location>
        <begin position="58"/>
        <end position="71"/>
    </location>
</feature>
<evidence type="ECO:0000313" key="5">
    <source>
        <dbReference type="Proteomes" id="UP000199675"/>
    </source>
</evidence>
<dbReference type="SUPFAM" id="SSF54631">
    <property type="entry name" value="CBS-domain pair"/>
    <property type="match status" value="1"/>
</dbReference>
<feature type="region of interest" description="Disordered" evidence="2">
    <location>
        <begin position="1"/>
        <end position="24"/>
    </location>
</feature>
<evidence type="ECO:0000256" key="2">
    <source>
        <dbReference type="SAM" id="MobiDB-lite"/>
    </source>
</evidence>
<accession>A0A1H3BL82</accession>
<sequence>MAIHVSEPGRPTGTRLPEVFRDRPVGSVTELVEGHRINPNRGDAIDPEVLNAQWHSNSPEHAAAQYQQSGESEPEPERPYLPAKALTSHSLFTIDASATLADGLAEMSRHSIHHLIIQSDTTIAGLVDRLWILTWLQNNRAEATNYTFSQIELPSFLTATPETDGHLLARLMLAHQLDAALLITPQGTASGIVTSADFLRLYAESRRQESSV</sequence>
<dbReference type="RefSeq" id="WP_091815957.1">
    <property type="nucleotide sequence ID" value="NZ_FNNE01000009.1"/>
</dbReference>
<evidence type="ECO:0000259" key="3">
    <source>
        <dbReference type="PROSITE" id="PS51371"/>
    </source>
</evidence>
<keyword evidence="5" id="KW-1185">Reference proteome</keyword>
<dbReference type="InterPro" id="IPR000644">
    <property type="entry name" value="CBS_dom"/>
</dbReference>
<evidence type="ECO:0000256" key="1">
    <source>
        <dbReference type="PROSITE-ProRule" id="PRU00703"/>
    </source>
</evidence>
<feature type="domain" description="CBS" evidence="3">
    <location>
        <begin position="86"/>
        <end position="142"/>
    </location>
</feature>
<dbReference type="PROSITE" id="PS51371">
    <property type="entry name" value="CBS"/>
    <property type="match status" value="1"/>
</dbReference>
<dbReference type="OrthoDB" id="6371940at2"/>
<proteinExistence type="predicted"/>
<dbReference type="EMBL" id="FNNE01000009">
    <property type="protein sequence ID" value="SDX42647.1"/>
    <property type="molecule type" value="Genomic_DNA"/>
</dbReference>
<dbReference type="Proteomes" id="UP000199675">
    <property type="component" value="Unassembled WGS sequence"/>
</dbReference>
<protein>
    <submittedName>
        <fullName evidence="4">CBS domain-containing protein</fullName>
    </submittedName>
</protein>
<dbReference type="STRING" id="488533.SAMN04487960_10974"/>
<evidence type="ECO:0000313" key="4">
    <source>
        <dbReference type="EMBL" id="SDX42647.1"/>
    </source>
</evidence>
<dbReference type="AlphaFoldDB" id="A0A1H3BL82"/>
<dbReference type="InterPro" id="IPR046342">
    <property type="entry name" value="CBS_dom_sf"/>
</dbReference>
<name>A0A1H3BL82_9GAMM</name>
<organism evidence="4 5">
    <name type="scientific">Marinobacter mobilis</name>
    <dbReference type="NCBI Taxonomy" id="488533"/>
    <lineage>
        <taxon>Bacteria</taxon>
        <taxon>Pseudomonadati</taxon>
        <taxon>Pseudomonadota</taxon>
        <taxon>Gammaproteobacteria</taxon>
        <taxon>Pseudomonadales</taxon>
        <taxon>Marinobacteraceae</taxon>
        <taxon>Marinobacter</taxon>
    </lineage>
</organism>
<reference evidence="4 5" key="1">
    <citation type="submission" date="2016-10" db="EMBL/GenBank/DDBJ databases">
        <authorList>
            <person name="de Groot N.N."/>
        </authorList>
    </citation>
    <scope>NUCLEOTIDE SEQUENCE [LARGE SCALE GENOMIC DNA]</scope>
    <source>
        <strain evidence="4 5">CGMCC 1.7059</strain>
    </source>
</reference>
<feature type="region of interest" description="Disordered" evidence="2">
    <location>
        <begin position="58"/>
        <end position="80"/>
    </location>
</feature>